<feature type="domain" description="Prepilin type IV endopeptidase peptidase" evidence="3">
    <location>
        <begin position="9"/>
        <end position="116"/>
    </location>
</feature>
<feature type="transmembrane region" description="Helical" evidence="2">
    <location>
        <begin position="98"/>
        <end position="119"/>
    </location>
</feature>
<dbReference type="EMBL" id="JAVIKH010000013">
    <property type="protein sequence ID" value="MDX8336741.1"/>
    <property type="molecule type" value="Genomic_DNA"/>
</dbReference>
<evidence type="ECO:0000259" key="3">
    <source>
        <dbReference type="Pfam" id="PF01478"/>
    </source>
</evidence>
<keyword evidence="5" id="KW-1185">Reference proteome</keyword>
<comment type="similarity">
    <text evidence="1">Belongs to the peptidase A24 family.</text>
</comment>
<gene>
    <name evidence="4" type="ORF">RFV38_09595</name>
</gene>
<dbReference type="RefSeq" id="WP_320314123.1">
    <property type="nucleotide sequence ID" value="NZ_JAVIKH010000013.1"/>
</dbReference>
<evidence type="ECO:0000313" key="4">
    <source>
        <dbReference type="EMBL" id="MDX8336741.1"/>
    </source>
</evidence>
<keyword evidence="2" id="KW-1133">Transmembrane helix</keyword>
<feature type="transmembrane region" description="Helical" evidence="2">
    <location>
        <begin position="6"/>
        <end position="22"/>
    </location>
</feature>
<organism evidence="4 5">
    <name type="scientific">Candidatus Cetobacterium colombiensis</name>
    <dbReference type="NCBI Taxonomy" id="3073100"/>
    <lineage>
        <taxon>Bacteria</taxon>
        <taxon>Fusobacteriati</taxon>
        <taxon>Fusobacteriota</taxon>
        <taxon>Fusobacteriia</taxon>
        <taxon>Fusobacteriales</taxon>
        <taxon>Fusobacteriaceae</taxon>
        <taxon>Cetobacterium</taxon>
    </lineage>
</organism>
<evidence type="ECO:0000256" key="1">
    <source>
        <dbReference type="ARBA" id="ARBA00005801"/>
    </source>
</evidence>
<dbReference type="Gene3D" id="1.20.120.1220">
    <property type="match status" value="1"/>
</dbReference>
<dbReference type="InterPro" id="IPR000045">
    <property type="entry name" value="Prepilin_IV_endopep_pep"/>
</dbReference>
<dbReference type="Proteomes" id="UP001279681">
    <property type="component" value="Unassembled WGS sequence"/>
</dbReference>
<sequence>MVKFIIYVFIVIILLQIIFKDIKEKIISNKSNLLLLVLGILLGVLENNLYQRFLGSAVYTLPFIFIYSYGSDFLNKECMGVGDIKLIMNIGFLLKFQSFYKILLFINISFIIPLLFIFLKYLLTRKISNEIAFGPFLVLSFILILILEKYGI</sequence>
<dbReference type="GO" id="GO:0004190">
    <property type="term" value="F:aspartic-type endopeptidase activity"/>
    <property type="evidence" value="ECO:0007669"/>
    <property type="project" value="UniProtKB-EC"/>
</dbReference>
<name>A0ABU4WDT8_9FUSO</name>
<dbReference type="PANTHER" id="PTHR30487:SF0">
    <property type="entry name" value="PREPILIN LEADER PEPTIDASE_N-METHYLTRANSFERASE-RELATED"/>
    <property type="match status" value="1"/>
</dbReference>
<evidence type="ECO:0000256" key="2">
    <source>
        <dbReference type="SAM" id="Phobius"/>
    </source>
</evidence>
<evidence type="ECO:0000313" key="5">
    <source>
        <dbReference type="Proteomes" id="UP001279681"/>
    </source>
</evidence>
<accession>A0ABU4WDT8</accession>
<dbReference type="Pfam" id="PF01478">
    <property type="entry name" value="Peptidase_A24"/>
    <property type="match status" value="1"/>
</dbReference>
<reference evidence="5" key="1">
    <citation type="submission" date="2023-07" db="EMBL/GenBank/DDBJ databases">
        <authorList>
            <person name="Colorado M.A."/>
            <person name="Villamil L.M."/>
            <person name="Melo J.F."/>
            <person name="Rodriguez J.A."/>
            <person name="Ruiz R.Y."/>
        </authorList>
    </citation>
    <scope>NUCLEOTIDE SEQUENCE [LARGE SCALE GENOMIC DNA]</scope>
    <source>
        <strain evidence="5">C33</strain>
    </source>
</reference>
<feature type="transmembrane region" description="Helical" evidence="2">
    <location>
        <begin position="34"/>
        <end position="53"/>
    </location>
</feature>
<keyword evidence="2" id="KW-0472">Membrane</keyword>
<dbReference type="PANTHER" id="PTHR30487">
    <property type="entry name" value="TYPE 4 PREPILIN-LIKE PROTEINS LEADER PEPTIDE-PROCESSING ENZYME"/>
    <property type="match status" value="1"/>
</dbReference>
<keyword evidence="2" id="KW-0812">Transmembrane</keyword>
<dbReference type="EC" id="3.4.23.43" evidence="4"/>
<comment type="caution">
    <text evidence="4">The sequence shown here is derived from an EMBL/GenBank/DDBJ whole genome shotgun (WGS) entry which is preliminary data.</text>
</comment>
<protein>
    <submittedName>
        <fullName evidence="4">Prepilin peptidase</fullName>
        <ecNumber evidence="4">3.4.23.43</ecNumber>
    </submittedName>
</protein>
<dbReference type="InterPro" id="IPR050882">
    <property type="entry name" value="Prepilin_peptidase/N-MTase"/>
</dbReference>
<feature type="transmembrane region" description="Helical" evidence="2">
    <location>
        <begin position="131"/>
        <end position="147"/>
    </location>
</feature>
<keyword evidence="4" id="KW-0378">Hydrolase</keyword>
<proteinExistence type="inferred from homology"/>